<dbReference type="EMBL" id="JAQAGZ010000001">
    <property type="protein sequence ID" value="MCZ8511042.1"/>
    <property type="molecule type" value="Genomic_DNA"/>
</dbReference>
<name>A0ABT4Q2P9_9BACL</name>
<reference evidence="7 8" key="1">
    <citation type="submission" date="2022-12" db="EMBL/GenBank/DDBJ databases">
        <title>Draft genome sequence of Paenibacillus sp. dW9.</title>
        <authorList>
            <person name="Choi E.-W."/>
            <person name="Kim D.-U."/>
        </authorList>
    </citation>
    <scope>NUCLEOTIDE SEQUENCE [LARGE SCALE GENOMIC DNA]</scope>
    <source>
        <strain evidence="8">dW9</strain>
    </source>
</reference>
<feature type="domain" description="D-isomer specific 2-hydroxyacid dehydrogenase catalytic" evidence="5">
    <location>
        <begin position="24"/>
        <end position="319"/>
    </location>
</feature>
<dbReference type="CDD" id="cd12162">
    <property type="entry name" value="2-Hacid_dh_4"/>
    <property type="match status" value="1"/>
</dbReference>
<accession>A0ABT4Q2P9</accession>
<evidence type="ECO:0000259" key="5">
    <source>
        <dbReference type="Pfam" id="PF00389"/>
    </source>
</evidence>
<evidence type="ECO:0000256" key="4">
    <source>
        <dbReference type="RuleBase" id="RU003719"/>
    </source>
</evidence>
<evidence type="ECO:0000256" key="2">
    <source>
        <dbReference type="ARBA" id="ARBA00023002"/>
    </source>
</evidence>
<dbReference type="SUPFAM" id="SSF51735">
    <property type="entry name" value="NAD(P)-binding Rossmann-fold domains"/>
    <property type="match status" value="1"/>
</dbReference>
<dbReference type="InterPro" id="IPR036291">
    <property type="entry name" value="NAD(P)-bd_dom_sf"/>
</dbReference>
<dbReference type="Pfam" id="PF02826">
    <property type="entry name" value="2-Hacid_dh_C"/>
    <property type="match status" value="1"/>
</dbReference>
<organism evidence="7 8">
    <name type="scientific">Paenibacillus gyeongsangnamensis</name>
    <dbReference type="NCBI Taxonomy" id="3388067"/>
    <lineage>
        <taxon>Bacteria</taxon>
        <taxon>Bacillati</taxon>
        <taxon>Bacillota</taxon>
        <taxon>Bacilli</taxon>
        <taxon>Bacillales</taxon>
        <taxon>Paenibacillaceae</taxon>
        <taxon>Paenibacillus</taxon>
    </lineage>
</organism>
<keyword evidence="2 4" id="KW-0560">Oxidoreductase</keyword>
<dbReference type="InterPro" id="IPR029753">
    <property type="entry name" value="D-isomer_DH_CS"/>
</dbReference>
<evidence type="ECO:0000256" key="1">
    <source>
        <dbReference type="ARBA" id="ARBA00005854"/>
    </source>
</evidence>
<dbReference type="PANTHER" id="PTHR43761:SF1">
    <property type="entry name" value="D-ISOMER SPECIFIC 2-HYDROXYACID DEHYDROGENASE CATALYTIC DOMAIN-CONTAINING PROTEIN-RELATED"/>
    <property type="match status" value="1"/>
</dbReference>
<evidence type="ECO:0000256" key="3">
    <source>
        <dbReference type="ARBA" id="ARBA00023027"/>
    </source>
</evidence>
<dbReference type="RefSeq" id="WP_269879413.1">
    <property type="nucleotide sequence ID" value="NZ_JAQAGZ010000001.1"/>
</dbReference>
<comment type="similarity">
    <text evidence="1 4">Belongs to the D-isomer specific 2-hydroxyacid dehydrogenase family.</text>
</comment>
<proteinExistence type="inferred from homology"/>
<protein>
    <submittedName>
        <fullName evidence="7">D-2-hydroxyacid dehydrogenase</fullName>
    </submittedName>
</protein>
<dbReference type="InterPro" id="IPR006139">
    <property type="entry name" value="D-isomer_2_OHA_DH_cat_dom"/>
</dbReference>
<keyword evidence="8" id="KW-1185">Reference proteome</keyword>
<evidence type="ECO:0000259" key="6">
    <source>
        <dbReference type="Pfam" id="PF02826"/>
    </source>
</evidence>
<dbReference type="InterPro" id="IPR050418">
    <property type="entry name" value="D-iso_2-hydroxyacid_DH_PdxB"/>
</dbReference>
<dbReference type="InterPro" id="IPR006140">
    <property type="entry name" value="D-isomer_DH_NAD-bd"/>
</dbReference>
<keyword evidence="3" id="KW-0520">NAD</keyword>
<evidence type="ECO:0000313" key="7">
    <source>
        <dbReference type="EMBL" id="MCZ8511042.1"/>
    </source>
</evidence>
<dbReference type="Pfam" id="PF00389">
    <property type="entry name" value="2-Hacid_dh"/>
    <property type="match status" value="1"/>
</dbReference>
<dbReference type="SUPFAM" id="SSF52283">
    <property type="entry name" value="Formate/glycerate dehydrogenase catalytic domain-like"/>
    <property type="match status" value="1"/>
</dbReference>
<comment type="caution">
    <text evidence="7">The sequence shown here is derived from an EMBL/GenBank/DDBJ whole genome shotgun (WGS) entry which is preliminary data.</text>
</comment>
<feature type="domain" description="D-isomer specific 2-hydroxyacid dehydrogenase NAD-binding" evidence="6">
    <location>
        <begin position="108"/>
        <end position="288"/>
    </location>
</feature>
<gene>
    <name evidence="7" type="ORF">O9H85_01040</name>
</gene>
<sequence>MKTIVVLDGYTLNPGDLSWSGLEALGEVRLYDRTPPELIAKRAAGAEIVLTNKTPITGETMAQLPLLRYIGVLATGYNIVDTEAAKRRGIAVTNVPAYGTDSVVQFVFALLLELCHRVQAHSDAVRAGEWTTSPDFSFTCSSQLELAGKTMGLIGFGRIGSAAARVAQAFGMRVLAVGSGRRQPSEQEGVTWVTLEELLRQSDVVSLHCPLTLETEGLLDARRLALMKPAALLINTSRGPLLREQDLADALNEGRLAGAALDVLSVEPPSADNPLLTAHNCIITPHIAWATKEARARLLDTAVQNVKAYLEGRPVHVVNEG</sequence>
<dbReference type="PROSITE" id="PS00670">
    <property type="entry name" value="D_2_HYDROXYACID_DH_2"/>
    <property type="match status" value="1"/>
</dbReference>
<dbReference type="PANTHER" id="PTHR43761">
    <property type="entry name" value="D-ISOMER SPECIFIC 2-HYDROXYACID DEHYDROGENASE FAMILY PROTEIN (AFU_ORTHOLOGUE AFUA_1G13630)"/>
    <property type="match status" value="1"/>
</dbReference>
<evidence type="ECO:0000313" key="8">
    <source>
        <dbReference type="Proteomes" id="UP001527882"/>
    </source>
</evidence>
<dbReference type="Gene3D" id="3.40.50.720">
    <property type="entry name" value="NAD(P)-binding Rossmann-like Domain"/>
    <property type="match status" value="2"/>
</dbReference>
<dbReference type="Proteomes" id="UP001527882">
    <property type="component" value="Unassembled WGS sequence"/>
</dbReference>